<keyword evidence="4 6" id="KW-0472">Membrane</keyword>
<proteinExistence type="predicted"/>
<dbReference type="SMR" id="A0A7M7QGK3"/>
<evidence type="ECO:0000313" key="7">
    <source>
        <dbReference type="EnsemblMetazoa" id="XP_031785181"/>
    </source>
</evidence>
<dbReference type="InterPro" id="IPR008952">
    <property type="entry name" value="Tetraspanin_EC2_sf"/>
</dbReference>
<keyword evidence="2 6" id="KW-0812">Transmembrane</keyword>
<dbReference type="RefSeq" id="XP_031785181.1">
    <property type="nucleotide sequence ID" value="XM_031929321.2"/>
</dbReference>
<evidence type="ECO:0000256" key="2">
    <source>
        <dbReference type="ARBA" id="ARBA00022692"/>
    </source>
</evidence>
<organism evidence="7 8">
    <name type="scientific">Nasonia vitripennis</name>
    <name type="common">Parasitic wasp</name>
    <dbReference type="NCBI Taxonomy" id="7425"/>
    <lineage>
        <taxon>Eukaryota</taxon>
        <taxon>Metazoa</taxon>
        <taxon>Ecdysozoa</taxon>
        <taxon>Arthropoda</taxon>
        <taxon>Hexapoda</taxon>
        <taxon>Insecta</taxon>
        <taxon>Pterygota</taxon>
        <taxon>Neoptera</taxon>
        <taxon>Endopterygota</taxon>
        <taxon>Hymenoptera</taxon>
        <taxon>Apocrita</taxon>
        <taxon>Proctotrupomorpha</taxon>
        <taxon>Chalcidoidea</taxon>
        <taxon>Pteromalidae</taxon>
        <taxon>Pteromalinae</taxon>
        <taxon>Nasonia</taxon>
    </lineage>
</organism>
<dbReference type="KEGG" id="nvi:103315967"/>
<dbReference type="GeneID" id="103315967"/>
<feature type="region of interest" description="Disordered" evidence="5">
    <location>
        <begin position="291"/>
        <end position="415"/>
    </location>
</feature>
<name>A0A7M7QGK3_NASVI</name>
<dbReference type="Pfam" id="PF00335">
    <property type="entry name" value="Tetraspanin"/>
    <property type="match status" value="1"/>
</dbReference>
<feature type="region of interest" description="Disordered" evidence="5">
    <location>
        <begin position="447"/>
        <end position="481"/>
    </location>
</feature>
<dbReference type="InterPro" id="IPR018499">
    <property type="entry name" value="Tetraspanin/Peripherin"/>
</dbReference>
<keyword evidence="3 6" id="KW-1133">Transmembrane helix</keyword>
<accession>A0A7M7QGK3</accession>
<evidence type="ECO:0000256" key="1">
    <source>
        <dbReference type="ARBA" id="ARBA00004141"/>
    </source>
</evidence>
<dbReference type="EnsemblMetazoa" id="XM_031929321">
    <property type="protein sequence ID" value="XP_031785181"/>
    <property type="gene ID" value="LOC103315967"/>
</dbReference>
<feature type="compositionally biased region" description="Low complexity" evidence="5">
    <location>
        <begin position="344"/>
        <end position="372"/>
    </location>
</feature>
<sequence length="498" mass="55240">MGCPRLRCGLSRLSSAVFWLSLLGIVSSVILLGWALRLKMRVGDHVDLVVPGGEGYLWPGTAGLAVVLVAPVHVLGLMVVRTGVNKDFEAGRKSLSGRCRENSKSSLDRLLFLHTLLSCLSGLLVLGACAGSAYFWSLSRRRVRPGLHRAIRRYPAEPIIKTRVDRLQIELRCCGAESYVDWFFVDWKRPDDGEYVELDYFAEEPRDMVSADVPYSCCSSEASQACVHQSIAGVNGEPEADDQLTISSEGCGNKLLDRADRAGQRLLICLLVISAYQLTLSILSRLLRAAKPSDSANTRGESSDAWIFGRGPKTTSRRPREEELEPLKSRRLGQPSVLTSQRNASTTSESSSQAAETSSSSSNESLYAASSSPGEKRGATSPRMQMRPTARRNPSSDADDDEEEEEAPLERNFNASDFYGRFRGTLQDTLERRRRRQCQDWQFVDDRRDSFPLPGKRATTLKETRNSSCSSSQRDERTCPVHQRIQPSCCPVHGDANR</sequence>
<protein>
    <submittedName>
        <fullName evidence="7">Uncharacterized protein</fullName>
    </submittedName>
</protein>
<dbReference type="GO" id="GO:0016020">
    <property type="term" value="C:membrane"/>
    <property type="evidence" value="ECO:0007669"/>
    <property type="project" value="UniProtKB-SubCell"/>
</dbReference>
<comment type="subcellular location">
    <subcellularLocation>
        <location evidence="1">Membrane</location>
        <topology evidence="1">Multi-pass membrane protein</topology>
    </subcellularLocation>
</comment>
<dbReference type="AlphaFoldDB" id="A0A7M7QGK3"/>
<evidence type="ECO:0000256" key="4">
    <source>
        <dbReference type="ARBA" id="ARBA00023136"/>
    </source>
</evidence>
<feature type="transmembrane region" description="Helical" evidence="6">
    <location>
        <begin position="111"/>
        <end position="136"/>
    </location>
</feature>
<dbReference type="SUPFAM" id="SSF48652">
    <property type="entry name" value="Tetraspanin"/>
    <property type="match status" value="1"/>
</dbReference>
<keyword evidence="8" id="KW-1185">Reference proteome</keyword>
<dbReference type="OrthoDB" id="9836210at2759"/>
<evidence type="ECO:0000256" key="5">
    <source>
        <dbReference type="SAM" id="MobiDB-lite"/>
    </source>
</evidence>
<dbReference type="Proteomes" id="UP000002358">
    <property type="component" value="Chromosome 4"/>
</dbReference>
<dbReference type="Gene3D" id="1.10.1450.10">
    <property type="entry name" value="Tetraspanin"/>
    <property type="match status" value="1"/>
</dbReference>
<feature type="compositionally biased region" description="Basic and acidic residues" evidence="5">
    <location>
        <begin position="318"/>
        <end position="328"/>
    </location>
</feature>
<evidence type="ECO:0000313" key="8">
    <source>
        <dbReference type="Proteomes" id="UP000002358"/>
    </source>
</evidence>
<evidence type="ECO:0000256" key="3">
    <source>
        <dbReference type="ARBA" id="ARBA00022989"/>
    </source>
</evidence>
<dbReference type="InParanoid" id="A0A7M7QGK3"/>
<feature type="compositionally biased region" description="Acidic residues" evidence="5">
    <location>
        <begin position="397"/>
        <end position="407"/>
    </location>
</feature>
<reference evidence="7" key="1">
    <citation type="submission" date="2021-01" db="UniProtKB">
        <authorList>
            <consortium name="EnsemblMetazoa"/>
        </authorList>
    </citation>
    <scope>IDENTIFICATION</scope>
</reference>
<feature type="transmembrane region" description="Helical" evidence="6">
    <location>
        <begin position="16"/>
        <end position="36"/>
    </location>
</feature>
<evidence type="ECO:0000256" key="6">
    <source>
        <dbReference type="SAM" id="Phobius"/>
    </source>
</evidence>
<feature type="transmembrane region" description="Helical" evidence="6">
    <location>
        <begin position="56"/>
        <end position="80"/>
    </location>
</feature>